<evidence type="ECO:0000256" key="8">
    <source>
        <dbReference type="ARBA" id="ARBA00022884"/>
    </source>
</evidence>
<keyword evidence="14" id="KW-1185">Reference proteome</keyword>
<dbReference type="SMART" id="SM01328">
    <property type="entry name" value="zf-3CxxC"/>
    <property type="match status" value="1"/>
</dbReference>
<evidence type="ECO:0000256" key="5">
    <source>
        <dbReference type="ARBA" id="ARBA00022771"/>
    </source>
</evidence>
<dbReference type="Proteomes" id="UP000694557">
    <property type="component" value="Unassembled WGS sequence"/>
</dbReference>
<evidence type="ECO:0000259" key="12">
    <source>
        <dbReference type="SMART" id="SM01328"/>
    </source>
</evidence>
<keyword evidence="8" id="KW-0694">RNA-binding</keyword>
<keyword evidence="2" id="KW-0217">Developmental protein</keyword>
<feature type="domain" description="3CxxC-type" evidence="12">
    <location>
        <begin position="244"/>
        <end position="329"/>
    </location>
</feature>
<dbReference type="GeneTree" id="ENSGT00390000012305"/>
<evidence type="ECO:0000256" key="10">
    <source>
        <dbReference type="ARBA" id="ARBA00034699"/>
    </source>
</evidence>
<reference evidence="13" key="1">
    <citation type="submission" date="2025-08" db="UniProtKB">
        <authorList>
            <consortium name="Ensembl"/>
        </authorList>
    </citation>
    <scope>IDENTIFICATION</scope>
</reference>
<keyword evidence="7" id="KW-0862">Zinc</keyword>
<comment type="subcellular location">
    <subcellularLocation>
        <location evidence="1">Cytoplasm</location>
        <location evidence="1">Cytoplasmic ribonucleoprotein granule</location>
    </subcellularLocation>
</comment>
<feature type="region of interest" description="Disordered" evidence="11">
    <location>
        <begin position="120"/>
        <end position="143"/>
    </location>
</feature>
<reference evidence="13" key="2">
    <citation type="submission" date="2025-09" db="UniProtKB">
        <authorList>
            <consortium name="Ensembl"/>
        </authorList>
    </citation>
    <scope>IDENTIFICATION</scope>
</reference>
<evidence type="ECO:0000313" key="13">
    <source>
        <dbReference type="Ensembl" id="ENSOKIP00005019093.1"/>
    </source>
</evidence>
<feature type="compositionally biased region" description="Polar residues" evidence="11">
    <location>
        <begin position="207"/>
        <end position="220"/>
    </location>
</feature>
<dbReference type="Pfam" id="PF13695">
    <property type="entry name" value="Zn_ribbon_3CxxC"/>
    <property type="match status" value="1"/>
</dbReference>
<name>A0A8C7F7N0_ONCKI</name>
<organism evidence="13 14">
    <name type="scientific">Oncorhynchus kisutch</name>
    <name type="common">Coho salmon</name>
    <name type="synonym">Salmo kisutch</name>
    <dbReference type="NCBI Taxonomy" id="8019"/>
    <lineage>
        <taxon>Eukaryota</taxon>
        <taxon>Metazoa</taxon>
        <taxon>Chordata</taxon>
        <taxon>Craniata</taxon>
        <taxon>Vertebrata</taxon>
        <taxon>Euteleostomi</taxon>
        <taxon>Actinopterygii</taxon>
        <taxon>Neopterygii</taxon>
        <taxon>Teleostei</taxon>
        <taxon>Protacanthopterygii</taxon>
        <taxon>Salmoniformes</taxon>
        <taxon>Salmonidae</taxon>
        <taxon>Salmoninae</taxon>
        <taxon>Oncorhynchus</taxon>
    </lineage>
</organism>
<dbReference type="AlphaFoldDB" id="A0A8C7F7N0"/>
<evidence type="ECO:0000256" key="6">
    <source>
        <dbReference type="ARBA" id="ARBA00022782"/>
    </source>
</evidence>
<proteinExistence type="inferred from homology"/>
<evidence type="ECO:0000256" key="9">
    <source>
        <dbReference type="ARBA" id="ARBA00022943"/>
    </source>
</evidence>
<dbReference type="InterPro" id="IPR026775">
    <property type="entry name" value="Zar1"/>
</dbReference>
<evidence type="ECO:0000256" key="2">
    <source>
        <dbReference type="ARBA" id="ARBA00022473"/>
    </source>
</evidence>
<dbReference type="GO" id="GO:0003729">
    <property type="term" value="F:mRNA binding"/>
    <property type="evidence" value="ECO:0007669"/>
    <property type="project" value="UniProtKB-ARBA"/>
</dbReference>
<evidence type="ECO:0000256" key="7">
    <source>
        <dbReference type="ARBA" id="ARBA00022833"/>
    </source>
</evidence>
<evidence type="ECO:0000256" key="1">
    <source>
        <dbReference type="ARBA" id="ARBA00004331"/>
    </source>
</evidence>
<evidence type="ECO:0000313" key="14">
    <source>
        <dbReference type="Proteomes" id="UP000694557"/>
    </source>
</evidence>
<gene>
    <name evidence="13" type="primary">ZAR1</name>
    <name evidence="13" type="synonym">LOC109884078</name>
</gene>
<keyword evidence="6" id="KW-0221">Differentiation</keyword>
<sequence length="363" mass="41877">MKSCVVNLFKFVNQTTLVGIAKMATYLDESIDNYLYSGRYQKPKCAGWRNKNYFANYVDTEAYIDNHHRAQFKFLLSQINPNLNPRLRKANTKDVAVQVNPKKDVSVQCSLGPRTLIARKRDTLRKRRQETQTPGSPGSSVGGVRYPRTLAVYSPIASRSLASFLEYAKIESRQAQTGNPPETVKIRKKDGERSEDKTEKAKDENTWPHTKASNTDQSVMTEGVKANQDGSKVKARVRFQFLEQKYGYYHCRDCNLRWESAYVWCVHGTSKVYFKQFCRTCQKSFNPYRVEDITCQTCNKARCMCQVTPRHVDPKRPHRQDLCGRSCRKSFGTEKLSCTCNEALECGLILSRFLFCCLYLRYE</sequence>
<dbReference type="InterPro" id="IPR027377">
    <property type="entry name" value="ZAR1/RTP1-5-like_Znf-3CxxC"/>
</dbReference>
<keyword evidence="5" id="KW-0863">Zinc-finger</keyword>
<dbReference type="PANTHER" id="PTHR31054">
    <property type="entry name" value="ZYGOTE ARREST PROTEIN 1-LIKE ISOFORM X1"/>
    <property type="match status" value="1"/>
</dbReference>
<dbReference type="Ensembl" id="ENSOKIT00005020346.1">
    <property type="protein sequence ID" value="ENSOKIP00005019093.1"/>
    <property type="gene ID" value="ENSOKIG00005008460.1"/>
</dbReference>
<evidence type="ECO:0000256" key="11">
    <source>
        <dbReference type="SAM" id="MobiDB-lite"/>
    </source>
</evidence>
<dbReference type="GO" id="GO:0017148">
    <property type="term" value="P:negative regulation of translation"/>
    <property type="evidence" value="ECO:0007669"/>
    <property type="project" value="UniProtKB-ARBA"/>
</dbReference>
<evidence type="ECO:0000256" key="3">
    <source>
        <dbReference type="ARBA" id="ARBA00022490"/>
    </source>
</evidence>
<dbReference type="GO" id="GO:0008270">
    <property type="term" value="F:zinc ion binding"/>
    <property type="evidence" value="ECO:0007669"/>
    <property type="project" value="UniProtKB-KW"/>
</dbReference>
<keyword evidence="3" id="KW-0963">Cytoplasm</keyword>
<dbReference type="GO" id="GO:0006412">
    <property type="term" value="P:translation"/>
    <property type="evidence" value="ECO:0007669"/>
    <property type="project" value="TreeGrafter"/>
</dbReference>
<feature type="region of interest" description="Disordered" evidence="11">
    <location>
        <begin position="173"/>
        <end position="227"/>
    </location>
</feature>
<dbReference type="GO" id="GO:0048477">
    <property type="term" value="P:oogenesis"/>
    <property type="evidence" value="ECO:0007669"/>
    <property type="project" value="UniProtKB-KW"/>
</dbReference>
<accession>A0A8C7F7N0</accession>
<dbReference type="PANTHER" id="PTHR31054:SF6">
    <property type="entry name" value="ZYGOTE ARREST PROTEIN 1"/>
    <property type="match status" value="1"/>
</dbReference>
<comment type="similarity">
    <text evidence="10">Belongs to the ZAR1 family.</text>
</comment>
<keyword evidence="9" id="KW-0896">Oogenesis</keyword>
<feature type="compositionally biased region" description="Low complexity" evidence="11">
    <location>
        <begin position="134"/>
        <end position="143"/>
    </location>
</feature>
<evidence type="ECO:0000256" key="4">
    <source>
        <dbReference type="ARBA" id="ARBA00022723"/>
    </source>
</evidence>
<protein>
    <submittedName>
        <fullName evidence="13">Zygote arrest 1</fullName>
    </submittedName>
</protein>
<feature type="compositionally biased region" description="Basic and acidic residues" evidence="11">
    <location>
        <begin position="189"/>
        <end position="206"/>
    </location>
</feature>
<keyword evidence="4" id="KW-0479">Metal-binding</keyword>
<dbReference type="GO" id="GO:0036464">
    <property type="term" value="C:cytoplasmic ribonucleoprotein granule"/>
    <property type="evidence" value="ECO:0007669"/>
    <property type="project" value="UniProtKB-SubCell"/>
</dbReference>